<dbReference type="InterPro" id="IPR013103">
    <property type="entry name" value="RVT_2"/>
</dbReference>
<evidence type="ECO:0000259" key="1">
    <source>
        <dbReference type="Pfam" id="PF07727"/>
    </source>
</evidence>
<accession>A0A2P4X1M0</accession>
<protein>
    <submittedName>
        <fullName evidence="2">Polyprotein</fullName>
    </submittedName>
</protein>
<name>A0A2P4X1M0_9STRA</name>
<proteinExistence type="predicted"/>
<dbReference type="OrthoDB" id="113082at2759"/>
<dbReference type="Pfam" id="PF07727">
    <property type="entry name" value="RVT_2"/>
    <property type="match status" value="1"/>
</dbReference>
<dbReference type="AlphaFoldDB" id="A0A2P4X1M0"/>
<keyword evidence="3" id="KW-1185">Reference proteome</keyword>
<sequence>MDNGLYWRTVNGGPIFVTVYVDDLLIAASEENVKLVVCELERKFKIKDLGPVHHLLAMEITYIPRQAIWISQSGYIQKILENVELQRHQALGPLPLPATDGEDGVYDPKIPYRAIVGCLQYLVQCTRPEIANAVRSLGKYLNKYTKENYVMAKRVLRYLRGITNYGFVWEKVETPDLHFVAFADAEPGDGRHSITGFVLQLNGCTFAYKSRKQRIVTDDTCCAEFVAASECATMIIWTHNLCKVMNLDRHRPKILYQDNLAAITVLTGIKGNYKTKSVDLKYHKVRDYHERGVFKVCYCPSADMLADIFTKPLGPTLFKKFRQQLNVMRLPIVVGEDDADSRDLLASSRSQL</sequence>
<dbReference type="PANTHER" id="PTHR11439">
    <property type="entry name" value="GAG-POL-RELATED RETROTRANSPOSON"/>
    <property type="match status" value="1"/>
</dbReference>
<dbReference type="Proteomes" id="UP000237271">
    <property type="component" value="Unassembled WGS sequence"/>
</dbReference>
<feature type="domain" description="Reverse transcriptase Ty1/copia-type" evidence="1">
    <location>
        <begin position="3"/>
        <end position="87"/>
    </location>
</feature>
<organism evidence="2 3">
    <name type="scientific">Phytophthora palmivora</name>
    <dbReference type="NCBI Taxonomy" id="4796"/>
    <lineage>
        <taxon>Eukaryota</taxon>
        <taxon>Sar</taxon>
        <taxon>Stramenopiles</taxon>
        <taxon>Oomycota</taxon>
        <taxon>Peronosporomycetes</taxon>
        <taxon>Peronosporales</taxon>
        <taxon>Peronosporaceae</taxon>
        <taxon>Phytophthora</taxon>
    </lineage>
</organism>
<dbReference type="PANTHER" id="PTHR11439:SF467">
    <property type="entry name" value="INTEGRASE CATALYTIC DOMAIN-CONTAINING PROTEIN"/>
    <property type="match status" value="1"/>
</dbReference>
<reference evidence="2 3" key="1">
    <citation type="journal article" date="2017" name="Genome Biol. Evol.">
        <title>Phytophthora megakarya and P. palmivora, closely related causal agents of cacao black pod rot, underwent increases in genome sizes and gene numbers by different mechanisms.</title>
        <authorList>
            <person name="Ali S.S."/>
            <person name="Shao J."/>
            <person name="Lary D.J."/>
            <person name="Kronmiller B."/>
            <person name="Shen D."/>
            <person name="Strem M.D."/>
            <person name="Amoako-Attah I."/>
            <person name="Akrofi A.Y."/>
            <person name="Begoude B.A."/>
            <person name="Ten Hoopen G.M."/>
            <person name="Coulibaly K."/>
            <person name="Kebe B.I."/>
            <person name="Melnick R.L."/>
            <person name="Guiltinan M.J."/>
            <person name="Tyler B.M."/>
            <person name="Meinhardt L.W."/>
            <person name="Bailey B.A."/>
        </authorList>
    </citation>
    <scope>NUCLEOTIDE SEQUENCE [LARGE SCALE GENOMIC DNA]</scope>
    <source>
        <strain evidence="3">sbr112.9</strain>
    </source>
</reference>
<evidence type="ECO:0000313" key="2">
    <source>
        <dbReference type="EMBL" id="POM59445.1"/>
    </source>
</evidence>
<evidence type="ECO:0000313" key="3">
    <source>
        <dbReference type="Proteomes" id="UP000237271"/>
    </source>
</evidence>
<comment type="caution">
    <text evidence="2">The sequence shown here is derived from an EMBL/GenBank/DDBJ whole genome shotgun (WGS) entry which is preliminary data.</text>
</comment>
<gene>
    <name evidence="2" type="ORF">PHPALM_31830</name>
</gene>
<dbReference type="CDD" id="cd09272">
    <property type="entry name" value="RNase_HI_RT_Ty1"/>
    <property type="match status" value="1"/>
</dbReference>
<dbReference type="EMBL" id="NCKW01017155">
    <property type="protein sequence ID" value="POM59445.1"/>
    <property type="molecule type" value="Genomic_DNA"/>
</dbReference>